<keyword evidence="3" id="KW-1185">Reference proteome</keyword>
<feature type="signal peptide" evidence="1">
    <location>
        <begin position="1"/>
        <end position="21"/>
    </location>
</feature>
<evidence type="ECO:0000313" key="3">
    <source>
        <dbReference type="Proteomes" id="UP000244677"/>
    </source>
</evidence>
<sequence>MKNIVFASIIILLAISCGSHNTTQFASSGSTNDTIKIANDSIGYEVIIIEPGFNSYINSIARPRGYYSQNYLENKNQLWVREWNSRVNQPFRYDPNLYEMQIDYNAGTDYGYEVNYLLYNYLVYFQNKYKQSLFGFVPHN</sequence>
<dbReference type="EMBL" id="CP020919">
    <property type="protein sequence ID" value="AWG27374.1"/>
    <property type="molecule type" value="Genomic_DNA"/>
</dbReference>
<dbReference type="Proteomes" id="UP000244677">
    <property type="component" value="Chromosome"/>
</dbReference>
<protein>
    <recommendedName>
        <fullName evidence="4">Lipoprotein</fullName>
    </recommendedName>
</protein>
<dbReference type="PROSITE" id="PS51257">
    <property type="entry name" value="PROKAR_LIPOPROTEIN"/>
    <property type="match status" value="1"/>
</dbReference>
<accession>A0A2S1LUH9</accession>
<name>A0A2S1LUH9_9FLAO</name>
<dbReference type="OrthoDB" id="1119488at2"/>
<organism evidence="2 3">
    <name type="scientific">Flavobacterium kingsejongi</name>
    <dbReference type="NCBI Taxonomy" id="1678728"/>
    <lineage>
        <taxon>Bacteria</taxon>
        <taxon>Pseudomonadati</taxon>
        <taxon>Bacteroidota</taxon>
        <taxon>Flavobacteriia</taxon>
        <taxon>Flavobacteriales</taxon>
        <taxon>Flavobacteriaceae</taxon>
        <taxon>Flavobacterium</taxon>
    </lineage>
</organism>
<reference evidence="2 3" key="1">
    <citation type="submission" date="2017-04" db="EMBL/GenBank/DDBJ databases">
        <title>Complete genome sequence of Flavobacterium kingsejong AJ004.</title>
        <authorList>
            <person name="Lee P.C."/>
        </authorList>
    </citation>
    <scope>NUCLEOTIDE SEQUENCE [LARGE SCALE GENOMIC DNA]</scope>
    <source>
        <strain evidence="2 3">AJ004</strain>
    </source>
</reference>
<dbReference type="KEGG" id="fki:FK004_16290"/>
<proteinExistence type="predicted"/>
<feature type="chain" id="PRO_5015477660" description="Lipoprotein" evidence="1">
    <location>
        <begin position="22"/>
        <end position="140"/>
    </location>
</feature>
<dbReference type="RefSeq" id="WP_108738882.1">
    <property type="nucleotide sequence ID" value="NZ_CP020919.1"/>
</dbReference>
<gene>
    <name evidence="2" type="ORF">FK004_16290</name>
</gene>
<dbReference type="Pfam" id="PF19643">
    <property type="entry name" value="DUF6146"/>
    <property type="match status" value="1"/>
</dbReference>
<evidence type="ECO:0008006" key="4">
    <source>
        <dbReference type="Google" id="ProtNLM"/>
    </source>
</evidence>
<evidence type="ECO:0000256" key="1">
    <source>
        <dbReference type="SAM" id="SignalP"/>
    </source>
</evidence>
<dbReference type="AlphaFoldDB" id="A0A2S1LUH9"/>
<dbReference type="InterPro" id="IPR046144">
    <property type="entry name" value="DUF6146"/>
</dbReference>
<evidence type="ECO:0000313" key="2">
    <source>
        <dbReference type="EMBL" id="AWG27374.1"/>
    </source>
</evidence>
<keyword evidence="1" id="KW-0732">Signal</keyword>